<dbReference type="OrthoDB" id="8454826at2"/>
<dbReference type="CDD" id="cd13530">
    <property type="entry name" value="PBP2_peptides_like"/>
    <property type="match status" value="1"/>
</dbReference>
<evidence type="ECO:0000259" key="5">
    <source>
        <dbReference type="SMART" id="SM00079"/>
    </source>
</evidence>
<evidence type="ECO:0000313" key="7">
    <source>
        <dbReference type="Proteomes" id="UP000243077"/>
    </source>
</evidence>
<dbReference type="GO" id="GO:0016020">
    <property type="term" value="C:membrane"/>
    <property type="evidence" value="ECO:0007669"/>
    <property type="project" value="InterPro"/>
</dbReference>
<evidence type="ECO:0000256" key="3">
    <source>
        <dbReference type="SAM" id="SignalP"/>
    </source>
</evidence>
<feature type="region of interest" description="Disordered" evidence="2">
    <location>
        <begin position="28"/>
        <end position="54"/>
    </location>
</feature>
<dbReference type="KEGG" id="psai:C3B54_111192"/>
<protein>
    <submittedName>
        <fullName evidence="6">PAAT ABC system substrate-binding protein</fullName>
    </submittedName>
</protein>
<gene>
    <name evidence="6" type="ORF">C3B54_111192</name>
</gene>
<dbReference type="InterPro" id="IPR001320">
    <property type="entry name" value="Iontro_rcpt_C"/>
</dbReference>
<dbReference type="PANTHER" id="PTHR35936">
    <property type="entry name" value="MEMBRANE-BOUND LYTIC MUREIN TRANSGLYCOSYLASE F"/>
    <property type="match status" value="1"/>
</dbReference>
<dbReference type="Pfam" id="PF00497">
    <property type="entry name" value="SBP_bac_3"/>
    <property type="match status" value="1"/>
</dbReference>
<keyword evidence="1 3" id="KW-0732">Signal</keyword>
<evidence type="ECO:0000259" key="4">
    <source>
        <dbReference type="SMART" id="SM00062"/>
    </source>
</evidence>
<dbReference type="InterPro" id="IPR001638">
    <property type="entry name" value="Solute-binding_3/MltF_N"/>
</dbReference>
<evidence type="ECO:0000256" key="2">
    <source>
        <dbReference type="SAM" id="MobiDB-lite"/>
    </source>
</evidence>
<dbReference type="SMART" id="SM00079">
    <property type="entry name" value="PBPe"/>
    <property type="match status" value="1"/>
</dbReference>
<dbReference type="GO" id="GO:0015276">
    <property type="term" value="F:ligand-gated monoatomic ion channel activity"/>
    <property type="evidence" value="ECO:0007669"/>
    <property type="project" value="InterPro"/>
</dbReference>
<name>A0A2L2BR52_9MICO</name>
<organism evidence="6 7">
    <name type="scientific">Pontimonas salivibrio</name>
    <dbReference type="NCBI Taxonomy" id="1159327"/>
    <lineage>
        <taxon>Bacteria</taxon>
        <taxon>Bacillati</taxon>
        <taxon>Actinomycetota</taxon>
        <taxon>Actinomycetes</taxon>
        <taxon>Micrococcales</taxon>
        <taxon>Microbacteriaceae</taxon>
        <taxon>Pontimonas</taxon>
    </lineage>
</organism>
<dbReference type="AlphaFoldDB" id="A0A2L2BR52"/>
<sequence>MSTLSKRFGAFAGAGALVLALAACQAGTAPETETAEPEEAAEETTEETPAEESLPTLTDGVLTIATGEPAYYPYVLEDDPTSGEGFESAVAYALAEELGFAPEDVQWVRTTFEAAIQPGPKDFDFNLQQYTITAERAENVDFSLPYYSTPQAVITNASSAAADATSIADLKDLIIGAATGTTSFQAIEAIIDPTSGAQAFNDNDAAKLALETGQIDALVVDLPTAFYLTGVEITDGLIVGQLAGDVGVPDQWGLVLEKDSPLTDAVNEALQALTDNGTLAEITDTWLGADQSAPVLQ</sequence>
<feature type="domain" description="Solute-binding protein family 3/N-terminal" evidence="4">
    <location>
        <begin position="61"/>
        <end position="290"/>
    </location>
</feature>
<dbReference type="EMBL" id="CP026923">
    <property type="protein sequence ID" value="AVG24146.1"/>
    <property type="molecule type" value="Genomic_DNA"/>
</dbReference>
<feature type="signal peptide" evidence="3">
    <location>
        <begin position="1"/>
        <end position="22"/>
    </location>
</feature>
<dbReference type="RefSeq" id="WP_104913665.1">
    <property type="nucleotide sequence ID" value="NZ_CP026923.1"/>
</dbReference>
<keyword evidence="7" id="KW-1185">Reference proteome</keyword>
<feature type="compositionally biased region" description="Acidic residues" evidence="2">
    <location>
        <begin position="33"/>
        <end position="50"/>
    </location>
</feature>
<evidence type="ECO:0000313" key="6">
    <source>
        <dbReference type="EMBL" id="AVG24146.1"/>
    </source>
</evidence>
<proteinExistence type="predicted"/>
<feature type="domain" description="Ionotropic glutamate receptor C-terminal" evidence="5">
    <location>
        <begin position="61"/>
        <end position="289"/>
    </location>
</feature>
<dbReference type="SMART" id="SM00062">
    <property type="entry name" value="PBPb"/>
    <property type="match status" value="1"/>
</dbReference>
<dbReference type="PROSITE" id="PS51257">
    <property type="entry name" value="PROKAR_LIPOPROTEIN"/>
    <property type="match status" value="1"/>
</dbReference>
<feature type="chain" id="PRO_5038946699" evidence="3">
    <location>
        <begin position="23"/>
        <end position="297"/>
    </location>
</feature>
<dbReference type="Proteomes" id="UP000243077">
    <property type="component" value="Chromosome"/>
</dbReference>
<reference evidence="6 7" key="1">
    <citation type="submission" date="2018-02" db="EMBL/GenBank/DDBJ databases">
        <title>Complete genome of the streamlined marine actinobacterium Pontimonas salivibrio CL-TW6 adapted to coastal planktonic lifestype.</title>
        <authorList>
            <person name="Cho B.C."/>
            <person name="Hardies S.C."/>
            <person name="Jang G.I."/>
            <person name="Hwang C.Y."/>
        </authorList>
    </citation>
    <scope>NUCLEOTIDE SEQUENCE [LARGE SCALE GENOMIC DNA]</scope>
    <source>
        <strain evidence="6 7">CL-TW6</strain>
    </source>
</reference>
<dbReference type="Gene3D" id="3.40.190.10">
    <property type="entry name" value="Periplasmic binding protein-like II"/>
    <property type="match status" value="2"/>
</dbReference>
<accession>A0A2L2BR52</accession>
<evidence type="ECO:0000256" key="1">
    <source>
        <dbReference type="ARBA" id="ARBA00022729"/>
    </source>
</evidence>
<dbReference type="PANTHER" id="PTHR35936:SF19">
    <property type="entry name" value="AMINO-ACID-BINDING PROTEIN YXEM-RELATED"/>
    <property type="match status" value="1"/>
</dbReference>
<dbReference type="SUPFAM" id="SSF53850">
    <property type="entry name" value="Periplasmic binding protein-like II"/>
    <property type="match status" value="1"/>
</dbReference>